<organism evidence="2 3">
    <name type="scientific">Lentzea alba</name>
    <dbReference type="NCBI Taxonomy" id="2714351"/>
    <lineage>
        <taxon>Bacteria</taxon>
        <taxon>Bacillati</taxon>
        <taxon>Actinomycetota</taxon>
        <taxon>Actinomycetes</taxon>
        <taxon>Pseudonocardiales</taxon>
        <taxon>Pseudonocardiaceae</taxon>
        <taxon>Lentzea</taxon>
    </lineage>
</organism>
<comment type="caution">
    <text evidence="2">The sequence shown here is derived from an EMBL/GenBank/DDBJ whole genome shotgun (WGS) entry which is preliminary data.</text>
</comment>
<protein>
    <submittedName>
        <fullName evidence="2">Thioesterase</fullName>
    </submittedName>
</protein>
<dbReference type="EMBL" id="JAAMPJ010000010">
    <property type="protein sequence ID" value="NGY63742.1"/>
    <property type="molecule type" value="Genomic_DNA"/>
</dbReference>
<dbReference type="AlphaFoldDB" id="A0A7C9RYH7"/>
<proteinExistence type="predicted"/>
<reference evidence="2 3" key="1">
    <citation type="submission" date="2020-03" db="EMBL/GenBank/DDBJ databases">
        <title>Isolation and identification of active actinomycetes.</title>
        <authorList>
            <person name="Sun X."/>
        </authorList>
    </citation>
    <scope>NUCLEOTIDE SEQUENCE [LARGE SCALE GENOMIC DNA]</scope>
    <source>
        <strain evidence="2 3">NEAU-D13</strain>
    </source>
</reference>
<evidence type="ECO:0000313" key="3">
    <source>
        <dbReference type="Proteomes" id="UP000481360"/>
    </source>
</evidence>
<dbReference type="Proteomes" id="UP000481360">
    <property type="component" value="Unassembled WGS sequence"/>
</dbReference>
<gene>
    <name evidence="2" type="ORF">G7043_32965</name>
</gene>
<keyword evidence="3" id="KW-1185">Reference proteome</keyword>
<dbReference type="Gene3D" id="3.40.50.1820">
    <property type="entry name" value="alpha/beta hydrolase"/>
    <property type="match status" value="1"/>
</dbReference>
<dbReference type="RefSeq" id="WP_166052402.1">
    <property type="nucleotide sequence ID" value="NZ_JAAMPJ010000010.1"/>
</dbReference>
<dbReference type="Pfam" id="PF00975">
    <property type="entry name" value="Thioesterase"/>
    <property type="match status" value="1"/>
</dbReference>
<evidence type="ECO:0000313" key="2">
    <source>
        <dbReference type="EMBL" id="NGY63742.1"/>
    </source>
</evidence>
<name>A0A7C9RYH7_9PSEU</name>
<accession>A0A7C9RYH7</accession>
<feature type="domain" description="Thioesterase" evidence="1">
    <location>
        <begin position="21"/>
        <end position="130"/>
    </location>
</feature>
<dbReference type="InterPro" id="IPR001031">
    <property type="entry name" value="Thioesterase"/>
</dbReference>
<dbReference type="InterPro" id="IPR029058">
    <property type="entry name" value="AB_hydrolase_fold"/>
</dbReference>
<sequence length="281" mass="30505">MTATRPDRPLLVRTPGQAGDPVVLVHPGAIPVSHYRELAEGVDPLRGLVIVDLEQMPAYFEAALTRRVTTTIDEMAADVARALRELPVSGRNWVLAGWSFGGTICHALLGLLDEDELPQRVLVLDALAPVPEFTARDGELDPVQVLGWFAMYLAAKRGGTVDVPPERLHGREFEPALAEVLDAAVAGGALLPGTTTAGLRKVFTTYRDGLLRNNHLVLGHSPKWTDLPMVVLRPERGLVDRPGALGWDQVAESPKVLRCPGDHYTMLRDPAAIRCFAEISA</sequence>
<dbReference type="SUPFAM" id="SSF53474">
    <property type="entry name" value="alpha/beta-Hydrolases"/>
    <property type="match status" value="1"/>
</dbReference>
<evidence type="ECO:0000259" key="1">
    <source>
        <dbReference type="Pfam" id="PF00975"/>
    </source>
</evidence>